<evidence type="ECO:0000259" key="6">
    <source>
        <dbReference type="PROSITE" id="PS50048"/>
    </source>
</evidence>
<dbReference type="SUPFAM" id="SSF57701">
    <property type="entry name" value="Zn2/Cys6 DNA-binding domain"/>
    <property type="match status" value="1"/>
</dbReference>
<dbReference type="PROSITE" id="PS50048">
    <property type="entry name" value="ZN2_CY6_FUNGAL_2"/>
    <property type="match status" value="1"/>
</dbReference>
<comment type="caution">
    <text evidence="7">The sequence shown here is derived from an EMBL/GenBank/DDBJ whole genome shotgun (WGS) entry which is preliminary data.</text>
</comment>
<dbReference type="EMBL" id="JANBVO010000049">
    <property type="protein sequence ID" value="KAJ9133516.1"/>
    <property type="molecule type" value="Genomic_DNA"/>
</dbReference>
<organism evidence="7 8">
    <name type="scientific">Pleurostoma richardsiae</name>
    <dbReference type="NCBI Taxonomy" id="41990"/>
    <lineage>
        <taxon>Eukaryota</taxon>
        <taxon>Fungi</taxon>
        <taxon>Dikarya</taxon>
        <taxon>Ascomycota</taxon>
        <taxon>Pezizomycotina</taxon>
        <taxon>Sordariomycetes</taxon>
        <taxon>Sordariomycetidae</taxon>
        <taxon>Calosphaeriales</taxon>
        <taxon>Pleurostomataceae</taxon>
        <taxon>Pleurostoma</taxon>
    </lineage>
</organism>
<sequence length="160" mass="17488">MVSYDVYADGATSPTDLQNCASDAPVVNVGNTRTAPNLHVQGIQGDGRRFSRYQGPGGTKPAALTAESEQNSRQRTGCLTCRQRKTKCDGAKPECSNCIRGNFVCAGYPPRKGTWRMPAVGTREAGPTDETIQQRVEEEDEGYEVDDAEHLSKDKDVKKY</sequence>
<dbReference type="GO" id="GO:0003677">
    <property type="term" value="F:DNA binding"/>
    <property type="evidence" value="ECO:0007669"/>
    <property type="project" value="UniProtKB-KW"/>
</dbReference>
<keyword evidence="1" id="KW-0805">Transcription regulation</keyword>
<keyword evidence="8" id="KW-1185">Reference proteome</keyword>
<dbReference type="Proteomes" id="UP001174694">
    <property type="component" value="Unassembled WGS sequence"/>
</dbReference>
<dbReference type="InterPro" id="IPR001138">
    <property type="entry name" value="Zn2Cys6_DnaBD"/>
</dbReference>
<dbReference type="PANTHER" id="PTHR31069">
    <property type="entry name" value="OLEATE-ACTIVATED TRANSCRIPTION FACTOR 1-RELATED"/>
    <property type="match status" value="1"/>
</dbReference>
<gene>
    <name evidence="7" type="ORF">NKR23_g10664</name>
</gene>
<dbReference type="CDD" id="cd00067">
    <property type="entry name" value="GAL4"/>
    <property type="match status" value="1"/>
</dbReference>
<dbReference type="Pfam" id="PF00172">
    <property type="entry name" value="Zn_clus"/>
    <property type="match status" value="1"/>
</dbReference>
<proteinExistence type="predicted"/>
<evidence type="ECO:0000313" key="7">
    <source>
        <dbReference type="EMBL" id="KAJ9133516.1"/>
    </source>
</evidence>
<dbReference type="AlphaFoldDB" id="A0AA38RDV3"/>
<evidence type="ECO:0000256" key="1">
    <source>
        <dbReference type="ARBA" id="ARBA00023015"/>
    </source>
</evidence>
<keyword evidence="4" id="KW-0539">Nucleus</keyword>
<feature type="compositionally biased region" description="Acidic residues" evidence="5">
    <location>
        <begin position="137"/>
        <end position="147"/>
    </location>
</feature>
<reference evidence="7" key="1">
    <citation type="submission" date="2022-07" db="EMBL/GenBank/DDBJ databases">
        <title>Fungi with potential for degradation of polypropylene.</title>
        <authorList>
            <person name="Gostincar C."/>
        </authorList>
    </citation>
    <scope>NUCLEOTIDE SEQUENCE</scope>
    <source>
        <strain evidence="7">EXF-13308</strain>
    </source>
</reference>
<evidence type="ECO:0000256" key="5">
    <source>
        <dbReference type="SAM" id="MobiDB-lite"/>
    </source>
</evidence>
<keyword evidence="2" id="KW-0238">DNA-binding</keyword>
<feature type="region of interest" description="Disordered" evidence="5">
    <location>
        <begin position="116"/>
        <end position="160"/>
    </location>
</feature>
<dbReference type="GO" id="GO:0000981">
    <property type="term" value="F:DNA-binding transcription factor activity, RNA polymerase II-specific"/>
    <property type="evidence" value="ECO:0007669"/>
    <property type="project" value="InterPro"/>
</dbReference>
<keyword evidence="3" id="KW-0804">Transcription</keyword>
<accession>A0AA38RDV3</accession>
<dbReference type="Gene3D" id="4.10.240.10">
    <property type="entry name" value="Zn(2)-C6 fungal-type DNA-binding domain"/>
    <property type="match status" value="1"/>
</dbReference>
<dbReference type="PANTHER" id="PTHR31069:SF32">
    <property type="entry name" value="ARGININE METABOLISM REGULATION PROTEIN II"/>
    <property type="match status" value="1"/>
</dbReference>
<feature type="region of interest" description="Disordered" evidence="5">
    <location>
        <begin position="46"/>
        <end position="75"/>
    </location>
</feature>
<evidence type="ECO:0000313" key="8">
    <source>
        <dbReference type="Proteomes" id="UP001174694"/>
    </source>
</evidence>
<dbReference type="SMART" id="SM00066">
    <property type="entry name" value="GAL4"/>
    <property type="match status" value="1"/>
</dbReference>
<protein>
    <recommendedName>
        <fullName evidence="6">Zn(2)-C6 fungal-type domain-containing protein</fullName>
    </recommendedName>
</protein>
<dbReference type="GO" id="GO:0008270">
    <property type="term" value="F:zinc ion binding"/>
    <property type="evidence" value="ECO:0007669"/>
    <property type="project" value="InterPro"/>
</dbReference>
<feature type="domain" description="Zn(2)-C6 fungal-type" evidence="6">
    <location>
        <begin position="77"/>
        <end position="105"/>
    </location>
</feature>
<dbReference type="InterPro" id="IPR050675">
    <property type="entry name" value="OAF3"/>
</dbReference>
<dbReference type="PROSITE" id="PS00463">
    <property type="entry name" value="ZN2_CY6_FUNGAL_1"/>
    <property type="match status" value="1"/>
</dbReference>
<dbReference type="InterPro" id="IPR036864">
    <property type="entry name" value="Zn2-C6_fun-type_DNA-bd_sf"/>
</dbReference>
<name>A0AA38RDV3_9PEZI</name>
<evidence type="ECO:0000256" key="3">
    <source>
        <dbReference type="ARBA" id="ARBA00023163"/>
    </source>
</evidence>
<evidence type="ECO:0000256" key="2">
    <source>
        <dbReference type="ARBA" id="ARBA00023125"/>
    </source>
</evidence>
<evidence type="ECO:0000256" key="4">
    <source>
        <dbReference type="ARBA" id="ARBA00023242"/>
    </source>
</evidence>
<feature type="compositionally biased region" description="Basic and acidic residues" evidence="5">
    <location>
        <begin position="148"/>
        <end position="160"/>
    </location>
</feature>